<organism evidence="1 2">
    <name type="scientific">Vanrija albida</name>
    <dbReference type="NCBI Taxonomy" id="181172"/>
    <lineage>
        <taxon>Eukaryota</taxon>
        <taxon>Fungi</taxon>
        <taxon>Dikarya</taxon>
        <taxon>Basidiomycota</taxon>
        <taxon>Agaricomycotina</taxon>
        <taxon>Tremellomycetes</taxon>
        <taxon>Trichosporonales</taxon>
        <taxon>Trichosporonaceae</taxon>
        <taxon>Vanrija</taxon>
    </lineage>
</organism>
<accession>A0ABR3QC39</accession>
<reference evidence="1 2" key="1">
    <citation type="submission" date="2023-08" db="EMBL/GenBank/DDBJ databases">
        <title>Annotated Genome Sequence of Vanrija albida AlHP1.</title>
        <authorList>
            <person name="Herzog R."/>
        </authorList>
    </citation>
    <scope>NUCLEOTIDE SEQUENCE [LARGE SCALE GENOMIC DNA]</scope>
    <source>
        <strain evidence="1 2">AlHP1</strain>
    </source>
</reference>
<comment type="caution">
    <text evidence="1">The sequence shown here is derived from an EMBL/GenBank/DDBJ whole genome shotgun (WGS) entry which is preliminary data.</text>
</comment>
<proteinExistence type="predicted"/>
<keyword evidence="2" id="KW-1185">Reference proteome</keyword>
<dbReference type="GeneID" id="95981077"/>
<evidence type="ECO:0000313" key="2">
    <source>
        <dbReference type="Proteomes" id="UP001565368"/>
    </source>
</evidence>
<name>A0ABR3QC39_9TREE</name>
<sequence>MPVLDHTSYPAILDAILAHADFDALLALRGASRAYRDRADTLLTSNVTLAPARKAPLADGWPATWPALVALPWGPALPLPPSAVRVLTVPRGVVPQDVGNDLLDALPGLRVLRLPSAPDTFYPVAPVVVYDVPISCRGTLDAEADRVVIHLALEGGSWPQVHADDCAALNVVLWRRGDVPFPAVYGLVLDLLFLPGPVPTLVGADKLWDGVEEDEAASRFRTGVHERVRLMGADAHLIDLDARLKAITFLSYARWLDTLGEDRGALDTFRPDTLPYTT</sequence>
<protein>
    <recommendedName>
        <fullName evidence="3">F-box domain-containing protein</fullName>
    </recommendedName>
</protein>
<evidence type="ECO:0000313" key="1">
    <source>
        <dbReference type="EMBL" id="KAL1412290.1"/>
    </source>
</evidence>
<dbReference type="RefSeq" id="XP_069212234.1">
    <property type="nucleotide sequence ID" value="XM_069348690.1"/>
</dbReference>
<dbReference type="Proteomes" id="UP001565368">
    <property type="component" value="Unassembled WGS sequence"/>
</dbReference>
<gene>
    <name evidence="1" type="ORF">Q8F55_000034</name>
</gene>
<dbReference type="EMBL" id="JBBXJM010000001">
    <property type="protein sequence ID" value="KAL1412290.1"/>
    <property type="molecule type" value="Genomic_DNA"/>
</dbReference>
<evidence type="ECO:0008006" key="3">
    <source>
        <dbReference type="Google" id="ProtNLM"/>
    </source>
</evidence>